<accession>A0A9X3CA79</accession>
<feature type="chain" id="PRO_5040718063" evidence="2">
    <location>
        <begin position="28"/>
        <end position="246"/>
    </location>
</feature>
<evidence type="ECO:0000313" key="5">
    <source>
        <dbReference type="Proteomes" id="UP001151133"/>
    </source>
</evidence>
<keyword evidence="5" id="KW-1185">Reference proteome</keyword>
<sequence>MIKIIICFTKFIVVALTALLFASCNFSSNFKSINGSGNVVTEKRNVQGDFENVSVSNAIDLVIEQSDKTEISVEADDNLINKITTKIEGNTLVIKCDYNSFSNIKSKKVIVKMPIITNIKASSASTVKSINVIRGEDINLDASSAANMNVNIESDAVTCETSSASNIVIEGKALKLNASASSGSGIEAKRMLANDIDAQASSGASIHVHPILSLKAKASSGGNINYNSIPKSIEKKSSSGGSIDQE</sequence>
<feature type="signal peptide" evidence="2">
    <location>
        <begin position="1"/>
        <end position="27"/>
    </location>
</feature>
<dbReference type="RefSeq" id="WP_264288647.1">
    <property type="nucleotide sequence ID" value="NZ_JAOZEV010000024.1"/>
</dbReference>
<dbReference type="Proteomes" id="UP001151133">
    <property type="component" value="Unassembled WGS sequence"/>
</dbReference>
<dbReference type="AlphaFoldDB" id="A0A9X3CA79"/>
<organism evidence="4 5">
    <name type="scientific">Flavobacterium frigoritolerans</name>
    <dbReference type="NCBI Taxonomy" id="2987686"/>
    <lineage>
        <taxon>Bacteria</taxon>
        <taxon>Pseudomonadati</taxon>
        <taxon>Bacteroidota</taxon>
        <taxon>Flavobacteriia</taxon>
        <taxon>Flavobacteriales</taxon>
        <taxon>Flavobacteriaceae</taxon>
        <taxon>Flavobacterium</taxon>
    </lineage>
</organism>
<gene>
    <name evidence="4" type="ORF">OIU80_19495</name>
</gene>
<evidence type="ECO:0000256" key="2">
    <source>
        <dbReference type="SAM" id="SignalP"/>
    </source>
</evidence>
<dbReference type="Gene3D" id="2.160.20.120">
    <property type="match status" value="1"/>
</dbReference>
<dbReference type="PROSITE" id="PS51257">
    <property type="entry name" value="PROKAR_LIPOPROTEIN"/>
    <property type="match status" value="1"/>
</dbReference>
<feature type="region of interest" description="Disordered" evidence="1">
    <location>
        <begin position="227"/>
        <end position="246"/>
    </location>
</feature>
<dbReference type="EMBL" id="JAOZEV010000024">
    <property type="protein sequence ID" value="MCV9934471.1"/>
    <property type="molecule type" value="Genomic_DNA"/>
</dbReference>
<evidence type="ECO:0000259" key="3">
    <source>
        <dbReference type="Pfam" id="PF10988"/>
    </source>
</evidence>
<evidence type="ECO:0000313" key="4">
    <source>
        <dbReference type="EMBL" id="MCV9934471.1"/>
    </source>
</evidence>
<dbReference type="InterPro" id="IPR021255">
    <property type="entry name" value="DUF2807"/>
</dbReference>
<dbReference type="Pfam" id="PF10988">
    <property type="entry name" value="DUF2807"/>
    <property type="match status" value="1"/>
</dbReference>
<name>A0A9X3CA79_9FLAO</name>
<reference evidence="4" key="1">
    <citation type="submission" date="2022-10" db="EMBL/GenBank/DDBJ databases">
        <title>Two novel species of Flavobacterium.</title>
        <authorList>
            <person name="Liu Q."/>
            <person name="Xin Y.-H."/>
        </authorList>
    </citation>
    <scope>NUCLEOTIDE SEQUENCE</scope>
    <source>
        <strain evidence="4">LS1R47</strain>
    </source>
</reference>
<feature type="domain" description="Putative auto-transporter adhesin head GIN" evidence="3">
    <location>
        <begin position="49"/>
        <end position="227"/>
    </location>
</feature>
<evidence type="ECO:0000256" key="1">
    <source>
        <dbReference type="SAM" id="MobiDB-lite"/>
    </source>
</evidence>
<keyword evidence="2" id="KW-0732">Signal</keyword>
<comment type="caution">
    <text evidence="4">The sequence shown here is derived from an EMBL/GenBank/DDBJ whole genome shotgun (WGS) entry which is preliminary data.</text>
</comment>
<proteinExistence type="predicted"/>
<protein>
    <submittedName>
        <fullName evidence="4">DUF2807 domain-containing protein</fullName>
    </submittedName>
</protein>